<evidence type="ECO:0000313" key="2">
    <source>
        <dbReference type="EMBL" id="KWZ81394.1"/>
    </source>
</evidence>
<name>A0A133KP97_BIFBI</name>
<dbReference type="AlphaFoldDB" id="A0A133KP97"/>
<protein>
    <submittedName>
        <fullName evidence="2">Uncharacterized protein</fullName>
    </submittedName>
</protein>
<proteinExistence type="predicted"/>
<comment type="caution">
    <text evidence="2">The sequence shown here is derived from an EMBL/GenBank/DDBJ whole genome shotgun (WGS) entry which is preliminary data.</text>
</comment>
<keyword evidence="1" id="KW-1133">Transmembrane helix</keyword>
<keyword evidence="1" id="KW-0472">Membrane</keyword>
<dbReference type="Proteomes" id="UP000070092">
    <property type="component" value="Unassembled WGS sequence"/>
</dbReference>
<sequence>MGRLACHLCMVWNVGNVSMNIFCSLMFMCYDKTVRKNNKSEHNQTFNYR</sequence>
<evidence type="ECO:0000313" key="3">
    <source>
        <dbReference type="Proteomes" id="UP000070092"/>
    </source>
</evidence>
<evidence type="ECO:0000256" key="1">
    <source>
        <dbReference type="SAM" id="Phobius"/>
    </source>
</evidence>
<accession>A0A133KP97</accession>
<reference evidence="2 3" key="1">
    <citation type="submission" date="2016-01" db="EMBL/GenBank/DDBJ databases">
        <authorList>
            <person name="Oliw E.H."/>
        </authorList>
    </citation>
    <scope>NUCLEOTIDE SEQUENCE [LARGE SCALE GENOMIC DNA]</scope>
    <source>
        <strain evidence="2 3">MJR8628B</strain>
    </source>
</reference>
<keyword evidence="1" id="KW-0812">Transmembrane</keyword>
<feature type="transmembrane region" description="Helical" evidence="1">
    <location>
        <begin position="12"/>
        <end position="30"/>
    </location>
</feature>
<gene>
    <name evidence="2" type="ORF">HMPREF3196_01063</name>
</gene>
<dbReference type="EMBL" id="LRPO01000031">
    <property type="protein sequence ID" value="KWZ81394.1"/>
    <property type="molecule type" value="Genomic_DNA"/>
</dbReference>
<organism evidence="2 3">
    <name type="scientific">Bifidobacterium bifidum</name>
    <dbReference type="NCBI Taxonomy" id="1681"/>
    <lineage>
        <taxon>Bacteria</taxon>
        <taxon>Bacillati</taxon>
        <taxon>Actinomycetota</taxon>
        <taxon>Actinomycetes</taxon>
        <taxon>Bifidobacteriales</taxon>
        <taxon>Bifidobacteriaceae</taxon>
        <taxon>Bifidobacterium</taxon>
    </lineage>
</organism>